<dbReference type="InterPro" id="IPR006597">
    <property type="entry name" value="Sel1-like"/>
</dbReference>
<keyword evidence="3" id="KW-1185">Reference proteome</keyword>
<sequence>MRALPLLALLIAALLQPPLAGAAEAPPPNSLSGSPPGPPSALAEAIAAYEAGAHDDAAALLEPLAAAGQAEAEYRLGLLLTTGRGGTLAIGRGLDWLDRAYRQGHNRAGLDHAATVIREDIRGPAADRAETILQALVECGMPAAMTTLGKWQLGRAPTEREQGVTLLREAAFLNDTAAQNRLGIALLRGESYRMGFAWLLLARNSGSKAARINLERAEKDLRDGGVWDEIERTAESLAKRLTPKEVDGCAR</sequence>
<accession>A0A8J7S0B5</accession>
<dbReference type="AlphaFoldDB" id="A0A8J7S0B5"/>
<dbReference type="RefSeq" id="WP_210682602.1">
    <property type="nucleotide sequence ID" value="NZ_JAGMWN010000006.1"/>
</dbReference>
<keyword evidence="1" id="KW-0732">Signal</keyword>
<dbReference type="InterPro" id="IPR011990">
    <property type="entry name" value="TPR-like_helical_dom_sf"/>
</dbReference>
<feature type="signal peptide" evidence="1">
    <location>
        <begin position="1"/>
        <end position="22"/>
    </location>
</feature>
<dbReference type="SUPFAM" id="SSF81901">
    <property type="entry name" value="HCP-like"/>
    <property type="match status" value="1"/>
</dbReference>
<evidence type="ECO:0000313" key="2">
    <source>
        <dbReference type="EMBL" id="MBP5858017.1"/>
    </source>
</evidence>
<proteinExistence type="predicted"/>
<evidence type="ECO:0000313" key="3">
    <source>
        <dbReference type="Proteomes" id="UP000672602"/>
    </source>
</evidence>
<feature type="chain" id="PRO_5035259965" evidence="1">
    <location>
        <begin position="23"/>
        <end position="251"/>
    </location>
</feature>
<dbReference type="Proteomes" id="UP000672602">
    <property type="component" value="Unassembled WGS sequence"/>
</dbReference>
<name>A0A8J7S0B5_9PROT</name>
<dbReference type="Gene3D" id="1.25.40.10">
    <property type="entry name" value="Tetratricopeptide repeat domain"/>
    <property type="match status" value="1"/>
</dbReference>
<comment type="caution">
    <text evidence="2">The sequence shown here is derived from an EMBL/GenBank/DDBJ whole genome shotgun (WGS) entry which is preliminary data.</text>
</comment>
<evidence type="ECO:0000256" key="1">
    <source>
        <dbReference type="SAM" id="SignalP"/>
    </source>
</evidence>
<organism evidence="2 3">
    <name type="scientific">Marivibrio halodurans</name>
    <dbReference type="NCBI Taxonomy" id="2039722"/>
    <lineage>
        <taxon>Bacteria</taxon>
        <taxon>Pseudomonadati</taxon>
        <taxon>Pseudomonadota</taxon>
        <taxon>Alphaproteobacteria</taxon>
        <taxon>Rhodospirillales</taxon>
        <taxon>Rhodospirillaceae</taxon>
        <taxon>Marivibrio</taxon>
    </lineage>
</organism>
<dbReference type="EMBL" id="JAGMWN010000006">
    <property type="protein sequence ID" value="MBP5858017.1"/>
    <property type="molecule type" value="Genomic_DNA"/>
</dbReference>
<protein>
    <submittedName>
        <fullName evidence="2">Sel1 repeat family protein</fullName>
    </submittedName>
</protein>
<gene>
    <name evidence="2" type="ORF">KAJ83_13445</name>
</gene>
<dbReference type="SMART" id="SM00671">
    <property type="entry name" value="SEL1"/>
    <property type="match status" value="3"/>
</dbReference>
<reference evidence="2" key="1">
    <citation type="submission" date="2021-04" db="EMBL/GenBank/DDBJ databases">
        <authorList>
            <person name="Zhang D.-C."/>
        </authorList>
    </citation>
    <scope>NUCLEOTIDE SEQUENCE</scope>
    <source>
        <strain evidence="2">CGMCC 1.15697</strain>
    </source>
</reference>